<dbReference type="PROSITE" id="PS51664">
    <property type="entry name" value="YCAO"/>
    <property type="match status" value="1"/>
</dbReference>
<organism evidence="2 3">
    <name type="scientific">Rhizobium oryzicola</name>
    <dbReference type="NCBI Taxonomy" id="1232668"/>
    <lineage>
        <taxon>Bacteria</taxon>
        <taxon>Pseudomonadati</taxon>
        <taxon>Pseudomonadota</taxon>
        <taxon>Alphaproteobacteria</taxon>
        <taxon>Hyphomicrobiales</taxon>
        <taxon>Rhizobiaceae</taxon>
        <taxon>Rhizobium/Agrobacterium group</taxon>
        <taxon>Rhizobium</taxon>
    </lineage>
</organism>
<dbReference type="NCBIfam" id="TIGR00702">
    <property type="entry name" value="YcaO-type kinase domain"/>
    <property type="match status" value="1"/>
</dbReference>
<name>A0ABT8T0U9_9HYPH</name>
<protein>
    <submittedName>
        <fullName evidence="2">YcaO-like family protein</fullName>
    </submittedName>
</protein>
<dbReference type="InterPro" id="IPR003776">
    <property type="entry name" value="YcaO-like_dom"/>
</dbReference>
<feature type="domain" description="YcaO" evidence="1">
    <location>
        <begin position="65"/>
        <end position="401"/>
    </location>
</feature>
<accession>A0ABT8T0U9</accession>
<comment type="caution">
    <text evidence="2">The sequence shown here is derived from an EMBL/GenBank/DDBJ whole genome shotgun (WGS) entry which is preliminary data.</text>
</comment>
<proteinExistence type="predicted"/>
<dbReference type="PANTHER" id="PTHR37809:SF1">
    <property type="entry name" value="RIBOSOMAL PROTEIN S12 METHYLTHIOTRANSFERASE ACCESSORY FACTOR YCAO"/>
    <property type="match status" value="1"/>
</dbReference>
<gene>
    <name evidence="2" type="ORF">Q2T52_15570</name>
</gene>
<reference evidence="2" key="2">
    <citation type="submission" date="2023-07" db="EMBL/GenBank/DDBJ databases">
        <authorList>
            <person name="Sun H."/>
        </authorList>
    </citation>
    <scope>NUCLEOTIDE SEQUENCE</scope>
    <source>
        <strain evidence="2">05753</strain>
    </source>
</reference>
<evidence type="ECO:0000313" key="2">
    <source>
        <dbReference type="EMBL" id="MDO1583507.1"/>
    </source>
</evidence>
<evidence type="ECO:0000313" key="3">
    <source>
        <dbReference type="Proteomes" id="UP001169006"/>
    </source>
</evidence>
<dbReference type="Gene3D" id="3.30.160.660">
    <property type="match status" value="1"/>
</dbReference>
<dbReference type="PANTHER" id="PTHR37809">
    <property type="entry name" value="RIBOSOMAL PROTEIN S12 METHYLTHIOTRANSFERASE ACCESSORY FACTOR YCAO"/>
    <property type="match status" value="1"/>
</dbReference>
<dbReference type="RefSeq" id="WP_302077694.1">
    <property type="nucleotide sequence ID" value="NZ_JAUKWQ010000004.1"/>
</dbReference>
<dbReference type="EMBL" id="JAUKWQ010000004">
    <property type="protein sequence ID" value="MDO1583507.1"/>
    <property type="molecule type" value="Genomic_DNA"/>
</dbReference>
<keyword evidence="3" id="KW-1185">Reference proteome</keyword>
<dbReference type="Proteomes" id="UP001169006">
    <property type="component" value="Unassembled WGS sequence"/>
</dbReference>
<dbReference type="Pfam" id="PF02624">
    <property type="entry name" value="YcaO"/>
    <property type="match status" value="1"/>
</dbReference>
<evidence type="ECO:0000259" key="1">
    <source>
        <dbReference type="PROSITE" id="PS51664"/>
    </source>
</evidence>
<sequence length="401" mass="44230">MDFDRRTSFSCDRVCQPLETWQRIQGVLPSFGITRLSRLTGLDMVGIPVWNAVSPNAKSIVINQGKGVSDIDARVSAAMEALERQVAASPCVVTVEATARELATAGERYELLPQLIAAGESDLDVDEVMIWVKGQDLVNADIVWIPFHAVTLDRTSERCRFWQSSDGLASGNNAAEAVLHGLLERIERDADVLWRLQSTTKRLKTCIDPGHFGDSTINSLLEKYAVAGLKLRAFDLTSDIAVPCYAVVCADNDILRARQPRFHDITVGYGAHPVAQRAMIRALTEVAQSRLTYISGARDDVFPETYSRPLAPDTQMLFEAEPHAPEDYPAFDEIDSPSSLLESLLHRLKMMRINSVIAVQLHAPDLPVAVVKVIVPDLENPDGARRHRWGPRALAMAIGTI</sequence>
<reference evidence="2" key="1">
    <citation type="journal article" date="2015" name="Int. J. Syst. Evol. Microbiol.">
        <title>Rhizobium oryzicola sp. nov., potential plant-growth-promoting endophytic bacteria isolated from rice roots.</title>
        <authorList>
            <person name="Zhang X.X."/>
            <person name="Gao J.S."/>
            <person name="Cao Y.H."/>
            <person name="Sheirdil R.A."/>
            <person name="Wang X.C."/>
            <person name="Zhang L."/>
        </authorList>
    </citation>
    <scope>NUCLEOTIDE SEQUENCE</scope>
    <source>
        <strain evidence="2">05753</strain>
    </source>
</reference>